<dbReference type="EMBL" id="FOKG01000048">
    <property type="protein sequence ID" value="SFB64819.1"/>
    <property type="molecule type" value="Genomic_DNA"/>
</dbReference>
<organism evidence="1 2">
    <name type="scientific">Amycolatopsis marina</name>
    <dbReference type="NCBI Taxonomy" id="490629"/>
    <lineage>
        <taxon>Bacteria</taxon>
        <taxon>Bacillati</taxon>
        <taxon>Actinomycetota</taxon>
        <taxon>Actinomycetes</taxon>
        <taxon>Pseudonocardiales</taxon>
        <taxon>Pseudonocardiaceae</taxon>
        <taxon>Amycolatopsis</taxon>
    </lineage>
</organism>
<dbReference type="Proteomes" id="UP000243799">
    <property type="component" value="Unassembled WGS sequence"/>
</dbReference>
<protein>
    <submittedName>
        <fullName evidence="1">Uncharacterized protein</fullName>
    </submittedName>
</protein>
<dbReference type="AlphaFoldDB" id="A0A1I1CQ26"/>
<reference evidence="2" key="1">
    <citation type="submission" date="2016-10" db="EMBL/GenBank/DDBJ databases">
        <authorList>
            <person name="Varghese N."/>
            <person name="Submissions S."/>
        </authorList>
    </citation>
    <scope>NUCLEOTIDE SEQUENCE [LARGE SCALE GENOMIC DNA]</scope>
    <source>
        <strain evidence="2">CGMCC 4.3568</strain>
    </source>
</reference>
<evidence type="ECO:0000313" key="2">
    <source>
        <dbReference type="Proteomes" id="UP000243799"/>
    </source>
</evidence>
<proteinExistence type="predicted"/>
<sequence>MITGCLRPAPSFRGAVPTFLSVDRKRGKQMEISGSSAIVPGGSGGLGYGTLVRHVCENDHLDRGRTRESACR</sequence>
<evidence type="ECO:0000313" key="1">
    <source>
        <dbReference type="EMBL" id="SFB64819.1"/>
    </source>
</evidence>
<dbReference type="STRING" id="490629.SAMN05216266_1489"/>
<keyword evidence="2" id="KW-1185">Reference proteome</keyword>
<accession>A0A1I1CQ26</accession>
<gene>
    <name evidence="1" type="ORF">SAMN05216266_1489</name>
</gene>
<name>A0A1I1CQ26_9PSEU</name>